<comment type="pathway">
    <text evidence="3">Purine metabolism; 7-cyano-7-deazaguanine biosynthesis.</text>
</comment>
<comment type="function">
    <text evidence="2">Catalyzes the conversion of 7,8-dihydroneopterin triphosphate (H2NTP) to 6-carboxy-5,6,7,8-tetrahydropterin (CPH4) and acetaldehyde.</text>
</comment>
<reference evidence="12 13" key="1">
    <citation type="journal article" date="2014" name="Genome Announc.">
        <title>Genome Sequence of Afipia felis Strain 76713, Isolated in Hospital Water Using an Amoeba Co-Culture Procedure.</title>
        <authorList>
            <person name="Benamar S."/>
            <person name="La Scola B."/>
            <person name="Croce O."/>
        </authorList>
    </citation>
    <scope>NUCLEOTIDE SEQUENCE [LARGE SCALE GENOMIC DNA]</scope>
    <source>
        <strain evidence="12 13">76713</strain>
    </source>
</reference>
<dbReference type="EMBL" id="CCAZ020000002">
    <property type="protein sequence ID" value="CEG09792.1"/>
    <property type="molecule type" value="Genomic_DNA"/>
</dbReference>
<sequence>MHLLSRRECFPGLEEVFEPLLKRLDHNCLNDVPGLENPTAENIAVWIWKKAKQRLLQISSVRVYETPDCWAEYDGPIESCEKGG</sequence>
<dbReference type="AlphaFoldDB" id="A0A090MU55"/>
<dbReference type="Pfam" id="PF01242">
    <property type="entry name" value="PTPS"/>
    <property type="match status" value="1"/>
</dbReference>
<dbReference type="PANTHER" id="PTHR12589:SF7">
    <property type="entry name" value="6-PYRUVOYL TETRAHYDROBIOPTERIN SYNTHASE"/>
    <property type="match status" value="1"/>
</dbReference>
<dbReference type="SUPFAM" id="SSF55620">
    <property type="entry name" value="Tetrahydrobiopterin biosynthesis enzymes-like"/>
    <property type="match status" value="1"/>
</dbReference>
<keyword evidence="9" id="KW-0456">Lyase</keyword>
<evidence type="ECO:0000256" key="1">
    <source>
        <dbReference type="ARBA" id="ARBA00001947"/>
    </source>
</evidence>
<comment type="cofactor">
    <cofactor evidence="1">
        <name>Zn(2+)</name>
        <dbReference type="ChEBI" id="CHEBI:29105"/>
    </cofactor>
</comment>
<dbReference type="InterPro" id="IPR038418">
    <property type="entry name" value="6-PTP_synth/QueD_sf"/>
</dbReference>
<dbReference type="GO" id="GO:0046872">
    <property type="term" value="F:metal ion binding"/>
    <property type="evidence" value="ECO:0007669"/>
    <property type="project" value="UniProtKB-KW"/>
</dbReference>
<evidence type="ECO:0000256" key="8">
    <source>
        <dbReference type="ARBA" id="ARBA00022833"/>
    </source>
</evidence>
<dbReference type="Gene3D" id="3.30.479.10">
    <property type="entry name" value="6-pyruvoyl tetrahydropterin synthase/QueD"/>
    <property type="match status" value="1"/>
</dbReference>
<dbReference type="PANTHER" id="PTHR12589">
    <property type="entry name" value="PYRUVOYL TETRAHYDROBIOPTERIN SYNTHASE"/>
    <property type="match status" value="1"/>
</dbReference>
<dbReference type="STRING" id="1035.BN961_03224"/>
<evidence type="ECO:0000256" key="6">
    <source>
        <dbReference type="ARBA" id="ARBA00018141"/>
    </source>
</evidence>
<dbReference type="Proteomes" id="UP000035762">
    <property type="component" value="Unassembled WGS sequence"/>
</dbReference>
<evidence type="ECO:0000256" key="2">
    <source>
        <dbReference type="ARBA" id="ARBA00002285"/>
    </source>
</evidence>
<dbReference type="GO" id="GO:0070497">
    <property type="term" value="F:6-carboxytetrahydropterin synthase activity"/>
    <property type="evidence" value="ECO:0007669"/>
    <property type="project" value="UniProtKB-EC"/>
</dbReference>
<evidence type="ECO:0000256" key="11">
    <source>
        <dbReference type="ARBA" id="ARBA00048807"/>
    </source>
</evidence>
<comment type="catalytic activity">
    <reaction evidence="11">
        <text>7,8-dihydroneopterin 3'-triphosphate + H2O = 6-carboxy-5,6,7,8-tetrahydropterin + triphosphate + acetaldehyde + 2 H(+)</text>
        <dbReference type="Rhea" id="RHEA:27966"/>
        <dbReference type="ChEBI" id="CHEBI:15343"/>
        <dbReference type="ChEBI" id="CHEBI:15377"/>
        <dbReference type="ChEBI" id="CHEBI:15378"/>
        <dbReference type="ChEBI" id="CHEBI:18036"/>
        <dbReference type="ChEBI" id="CHEBI:58462"/>
        <dbReference type="ChEBI" id="CHEBI:61032"/>
        <dbReference type="EC" id="4.1.2.50"/>
    </reaction>
</comment>
<name>A0A090MU55_AFIFE</name>
<keyword evidence="8" id="KW-0862">Zinc</keyword>
<comment type="caution">
    <text evidence="12">The sequence shown here is derived from an EMBL/GenBank/DDBJ whole genome shotgun (WGS) entry which is preliminary data.</text>
</comment>
<evidence type="ECO:0000256" key="9">
    <source>
        <dbReference type="ARBA" id="ARBA00023239"/>
    </source>
</evidence>
<evidence type="ECO:0000256" key="5">
    <source>
        <dbReference type="ARBA" id="ARBA00012982"/>
    </source>
</evidence>
<evidence type="ECO:0000313" key="12">
    <source>
        <dbReference type="EMBL" id="CEG09792.1"/>
    </source>
</evidence>
<evidence type="ECO:0000256" key="7">
    <source>
        <dbReference type="ARBA" id="ARBA00022723"/>
    </source>
</evidence>
<organism evidence="12 13">
    <name type="scientific">Afipia felis</name>
    <name type="common">Cat scratch disease bacillus</name>
    <dbReference type="NCBI Taxonomy" id="1035"/>
    <lineage>
        <taxon>Bacteria</taxon>
        <taxon>Pseudomonadati</taxon>
        <taxon>Pseudomonadota</taxon>
        <taxon>Alphaproteobacteria</taxon>
        <taxon>Hyphomicrobiales</taxon>
        <taxon>Nitrobacteraceae</taxon>
        <taxon>Afipia</taxon>
    </lineage>
</organism>
<protein>
    <recommendedName>
        <fullName evidence="6">6-carboxy-5,6,7,8-tetrahydropterin synthase</fullName>
        <ecNumber evidence="5">4.1.2.50</ecNumber>
    </recommendedName>
    <alternativeName>
        <fullName evidence="10">Queuosine biosynthesis protein QueD</fullName>
    </alternativeName>
</protein>
<evidence type="ECO:0000313" key="13">
    <source>
        <dbReference type="Proteomes" id="UP000035762"/>
    </source>
</evidence>
<evidence type="ECO:0000256" key="3">
    <source>
        <dbReference type="ARBA" id="ARBA00005061"/>
    </source>
</evidence>
<proteinExistence type="inferred from homology"/>
<dbReference type="InterPro" id="IPR007115">
    <property type="entry name" value="6-PTP_synth/QueD"/>
</dbReference>
<gene>
    <name evidence="12" type="primary">queD_3</name>
    <name evidence="12" type="ORF">BN961_03224</name>
</gene>
<evidence type="ECO:0000256" key="10">
    <source>
        <dbReference type="ARBA" id="ARBA00031449"/>
    </source>
</evidence>
<dbReference type="UniPathway" id="UPA00391"/>
<keyword evidence="7" id="KW-0479">Metal-binding</keyword>
<dbReference type="EC" id="4.1.2.50" evidence="5"/>
<accession>A0A090MU55</accession>
<comment type="similarity">
    <text evidence="4">Belongs to the PTPS family. QueD subfamily.</text>
</comment>
<evidence type="ECO:0000256" key="4">
    <source>
        <dbReference type="ARBA" id="ARBA00008900"/>
    </source>
</evidence>
<keyword evidence="13" id="KW-1185">Reference proteome</keyword>
<dbReference type="OrthoDB" id="9804698at2"/>